<evidence type="ECO:0000313" key="2">
    <source>
        <dbReference type="EMBL" id="GAA3904394.1"/>
    </source>
</evidence>
<feature type="compositionally biased region" description="Polar residues" evidence="1">
    <location>
        <begin position="1"/>
        <end position="16"/>
    </location>
</feature>
<accession>A0ABP7LQR9</accession>
<dbReference type="EMBL" id="BAAAZA010000056">
    <property type="protein sequence ID" value="GAA3904394.1"/>
    <property type="molecule type" value="Genomic_DNA"/>
</dbReference>
<feature type="region of interest" description="Disordered" evidence="1">
    <location>
        <begin position="1"/>
        <end position="66"/>
    </location>
</feature>
<dbReference type="Proteomes" id="UP001501563">
    <property type="component" value="Unassembled WGS sequence"/>
</dbReference>
<reference evidence="3" key="1">
    <citation type="journal article" date="2019" name="Int. J. Syst. Evol. Microbiol.">
        <title>The Global Catalogue of Microorganisms (GCM) 10K type strain sequencing project: providing services to taxonomists for standard genome sequencing and annotation.</title>
        <authorList>
            <consortium name="The Broad Institute Genomics Platform"/>
            <consortium name="The Broad Institute Genome Sequencing Center for Infectious Disease"/>
            <person name="Wu L."/>
            <person name="Ma J."/>
        </authorList>
    </citation>
    <scope>NUCLEOTIDE SEQUENCE [LARGE SCALE GENOMIC DNA]</scope>
    <source>
        <strain evidence="3">JCM 16578</strain>
    </source>
</reference>
<evidence type="ECO:0000256" key="1">
    <source>
        <dbReference type="SAM" id="MobiDB-lite"/>
    </source>
</evidence>
<organism evidence="2 3">
    <name type="scientific">Streptomyces lannensis</name>
    <dbReference type="NCBI Taxonomy" id="766498"/>
    <lineage>
        <taxon>Bacteria</taxon>
        <taxon>Bacillati</taxon>
        <taxon>Actinomycetota</taxon>
        <taxon>Actinomycetes</taxon>
        <taxon>Kitasatosporales</taxon>
        <taxon>Streptomycetaceae</taxon>
        <taxon>Streptomyces</taxon>
    </lineage>
</organism>
<sequence length="91" mass="9752">MSSGQAKETFEQTTAASDMEVTSKVLRGQRGDLCPGQTWKKKRRGYDEADHPGSASKAPAGGRQIRISPGDVVVTHHVCDSSMYVLGHPPA</sequence>
<name>A0ABP7LQR9_9ACTN</name>
<evidence type="ECO:0000313" key="3">
    <source>
        <dbReference type="Proteomes" id="UP001501563"/>
    </source>
</evidence>
<protein>
    <submittedName>
        <fullName evidence="2">Uncharacterized protein</fullName>
    </submittedName>
</protein>
<gene>
    <name evidence="2" type="ORF">GCM10022207_87060</name>
</gene>
<keyword evidence="3" id="KW-1185">Reference proteome</keyword>
<proteinExistence type="predicted"/>
<comment type="caution">
    <text evidence="2">The sequence shown here is derived from an EMBL/GenBank/DDBJ whole genome shotgun (WGS) entry which is preliminary data.</text>
</comment>